<dbReference type="Proteomes" id="UP001058074">
    <property type="component" value="Unassembled WGS sequence"/>
</dbReference>
<sequence>MIKRSDFYYFCKLAFCFTVIVVLSMELILKLPRSILIVLNNVDIIIGILLLLDYVIEFFYTQNNLNFIKMNIIGFLAVIPTDIIVLLFCIPSLSEYIVTYKIIKFVKLIRIMILIELCRDILNRLIKITLFMYSIIGTFITTYIGAIGIEIAEGISFEDSLWWSFVTATTVGYGDITPTTILGKCIASILIVSGTVFISILTGTIVAKVMKKTNKDQDYKKKVISEIKEKLDDFDELSEEEIKQIYNVLKGLKK</sequence>
<protein>
    <submittedName>
        <fullName evidence="1">Potassium channel protein</fullName>
    </submittedName>
</protein>
<evidence type="ECO:0000313" key="1">
    <source>
        <dbReference type="EMBL" id="GKX66971.1"/>
    </source>
</evidence>
<dbReference type="EMBL" id="BROD01000001">
    <property type="protein sequence ID" value="GKX66971.1"/>
    <property type="molecule type" value="Genomic_DNA"/>
</dbReference>
<reference evidence="1" key="1">
    <citation type="journal article" date="2025" name="Int. J. Syst. Evol. Microbiol.">
        <title>Inconstantimicrobium mannanitabidum sp. nov., a novel member of the family Clostridiaceae isolated from anoxic soil under the treatment of reductive soil disinfestation.</title>
        <authorList>
            <person name="Ueki A."/>
            <person name="Tonouchi A."/>
            <person name="Honma S."/>
            <person name="Kaku N."/>
            <person name="Ueki K."/>
        </authorList>
    </citation>
    <scope>NUCLEOTIDE SEQUENCE</scope>
    <source>
        <strain evidence="1">TW13</strain>
    </source>
</reference>
<keyword evidence="1" id="KW-0407">Ion channel</keyword>
<evidence type="ECO:0000313" key="2">
    <source>
        <dbReference type="Proteomes" id="UP001058074"/>
    </source>
</evidence>
<name>A0ACB5RCZ8_9CLOT</name>
<accession>A0ACB5RCZ8</accession>
<comment type="caution">
    <text evidence="1">The sequence shown here is derived from an EMBL/GenBank/DDBJ whole genome shotgun (WGS) entry which is preliminary data.</text>
</comment>
<proteinExistence type="predicted"/>
<gene>
    <name evidence="1" type="ORF">rsdtw13_22290</name>
</gene>
<keyword evidence="1" id="KW-0406">Ion transport</keyword>
<keyword evidence="1" id="KW-0813">Transport</keyword>
<keyword evidence="2" id="KW-1185">Reference proteome</keyword>
<organism evidence="1 2">
    <name type="scientific">Inconstantimicrobium mannanitabidum</name>
    <dbReference type="NCBI Taxonomy" id="1604901"/>
    <lineage>
        <taxon>Bacteria</taxon>
        <taxon>Bacillati</taxon>
        <taxon>Bacillota</taxon>
        <taxon>Clostridia</taxon>
        <taxon>Eubacteriales</taxon>
        <taxon>Clostridiaceae</taxon>
        <taxon>Inconstantimicrobium</taxon>
    </lineage>
</organism>